<organism evidence="1 2">
    <name type="scientific">Apostasia shenzhenica</name>
    <dbReference type="NCBI Taxonomy" id="1088818"/>
    <lineage>
        <taxon>Eukaryota</taxon>
        <taxon>Viridiplantae</taxon>
        <taxon>Streptophyta</taxon>
        <taxon>Embryophyta</taxon>
        <taxon>Tracheophyta</taxon>
        <taxon>Spermatophyta</taxon>
        <taxon>Magnoliopsida</taxon>
        <taxon>Liliopsida</taxon>
        <taxon>Asparagales</taxon>
        <taxon>Orchidaceae</taxon>
        <taxon>Apostasioideae</taxon>
        <taxon>Apostasia</taxon>
    </lineage>
</organism>
<evidence type="ECO:0000313" key="1">
    <source>
        <dbReference type="EMBL" id="PKA53035.1"/>
    </source>
</evidence>
<name>A0A2I0ABZ4_9ASPA</name>
<evidence type="ECO:0000313" key="2">
    <source>
        <dbReference type="Proteomes" id="UP000236161"/>
    </source>
</evidence>
<accession>A0A2I0ABZ4</accession>
<protein>
    <submittedName>
        <fullName evidence="1">Uncharacterized protein</fullName>
    </submittedName>
</protein>
<dbReference type="Proteomes" id="UP000236161">
    <property type="component" value="Unassembled WGS sequence"/>
</dbReference>
<sequence>MPSLDEETTQSIAISKLLRFGRFTLRMSEIYAVTISGEAVQVTAMMVESNFTEKLFEVSTIELVMAAE</sequence>
<keyword evidence="2" id="KW-1185">Reference proteome</keyword>
<reference evidence="1 2" key="1">
    <citation type="journal article" date="2017" name="Nature">
        <title>The Apostasia genome and the evolution of orchids.</title>
        <authorList>
            <person name="Zhang G.Q."/>
            <person name="Liu K.W."/>
            <person name="Li Z."/>
            <person name="Lohaus R."/>
            <person name="Hsiao Y.Y."/>
            <person name="Niu S.C."/>
            <person name="Wang J.Y."/>
            <person name="Lin Y.C."/>
            <person name="Xu Q."/>
            <person name="Chen L.J."/>
            <person name="Yoshida K."/>
            <person name="Fujiwara S."/>
            <person name="Wang Z.W."/>
            <person name="Zhang Y.Q."/>
            <person name="Mitsuda N."/>
            <person name="Wang M."/>
            <person name="Liu G.H."/>
            <person name="Pecoraro L."/>
            <person name="Huang H.X."/>
            <person name="Xiao X.J."/>
            <person name="Lin M."/>
            <person name="Wu X.Y."/>
            <person name="Wu W.L."/>
            <person name="Chen Y.Y."/>
            <person name="Chang S.B."/>
            <person name="Sakamoto S."/>
            <person name="Ohme-Takagi M."/>
            <person name="Yagi M."/>
            <person name="Zeng S.J."/>
            <person name="Shen C.Y."/>
            <person name="Yeh C.M."/>
            <person name="Luo Y.B."/>
            <person name="Tsai W.C."/>
            <person name="Van de Peer Y."/>
            <person name="Liu Z.J."/>
        </authorList>
    </citation>
    <scope>NUCLEOTIDE SEQUENCE [LARGE SCALE GENOMIC DNA]</scope>
    <source>
        <strain evidence="2">cv. Shenzhen</strain>
        <tissue evidence="1">Stem</tissue>
    </source>
</reference>
<gene>
    <name evidence="1" type="ORF">AXF42_Ash002016</name>
</gene>
<dbReference type="AlphaFoldDB" id="A0A2I0ABZ4"/>
<dbReference type="EMBL" id="KZ452001">
    <property type="protein sequence ID" value="PKA53035.1"/>
    <property type="molecule type" value="Genomic_DNA"/>
</dbReference>
<proteinExistence type="predicted"/>